<comment type="catalytic activity">
    <reaction evidence="6">
        <text>a long chain fatty alcohol + a fatty acyl-CoA = a long-chain alcohol wax ester + CoA</text>
        <dbReference type="Rhea" id="RHEA:38443"/>
        <dbReference type="ChEBI" id="CHEBI:17135"/>
        <dbReference type="ChEBI" id="CHEBI:57287"/>
        <dbReference type="ChEBI" id="CHEBI:77636"/>
        <dbReference type="ChEBI" id="CHEBI:235323"/>
        <dbReference type="EC" id="2.3.1.75"/>
    </reaction>
</comment>
<evidence type="ECO:0000256" key="3">
    <source>
        <dbReference type="ARBA" id="ARBA00022679"/>
    </source>
</evidence>
<evidence type="ECO:0000256" key="7">
    <source>
        <dbReference type="ARBA" id="ARBA00048109"/>
    </source>
</evidence>
<feature type="domain" description="O-acyltransferase WSD1-like N-terminal" evidence="8">
    <location>
        <begin position="207"/>
        <end position="333"/>
    </location>
</feature>
<dbReference type="GO" id="GO:0047196">
    <property type="term" value="F:long-chain-alcohol O-fatty-acyltransferase activity"/>
    <property type="evidence" value="ECO:0007669"/>
    <property type="project" value="UniProtKB-EC"/>
</dbReference>
<organism evidence="10 11">
    <name type="scientific">Triparma verrucosa</name>
    <dbReference type="NCBI Taxonomy" id="1606542"/>
    <lineage>
        <taxon>Eukaryota</taxon>
        <taxon>Sar</taxon>
        <taxon>Stramenopiles</taxon>
        <taxon>Ochrophyta</taxon>
        <taxon>Bolidophyceae</taxon>
        <taxon>Parmales</taxon>
        <taxon>Triparmaceae</taxon>
        <taxon>Triparma</taxon>
    </lineage>
</organism>
<keyword evidence="4" id="KW-0012">Acyltransferase</keyword>
<dbReference type="GO" id="GO:0004144">
    <property type="term" value="F:diacylglycerol O-acyltransferase activity"/>
    <property type="evidence" value="ECO:0007669"/>
    <property type="project" value="UniProtKB-EC"/>
</dbReference>
<accession>A0A9W7BSH7</accession>
<sequence length="532" mass="56938">MLSNLAKILPLTTAVAACNEIEDITSSIKLEPAPEISQMLANIKHKRCGGLPAPALKRRTTSIGRLAHLTSTASNPSVVSFFVTLSGDTGLTSSSFATTFSSRILASPRYSRFASTLSPDSQTFTSKHVSEILKSLVSDTVPPSGRLETSRIIESMIYAPLPLSASGEPFLWSARVCQGPITSTSPGFNLKTASEAIESGRTEESYIFFKASHILGDGVSLGNVLIDLSDEAPELNQKITDMVKRRRRRGGGKRGFLQKLVKAFRKLAWFIAGCFKFFKHQLLLTLDNRRNPFKAILRSAKEANRTLSWTTSPIPLTALKKICGHYNCTVNDLFVTCVSLAVKRQLRELGVNGGEEGKNIGVVIPVHLQGGVLLEGQSIGNRIGAVNASIGVEGNDRTKALVSAKGSLKILKETPAPLISYLMAKVITLPFVPVAVASMGLKFGIGGACVAISNVRGPESKLHIDGRTVENVVGFVPPPPGVPIGVVVQSYNGGVCLSVNGDGRCVPDGDKFLAWVLQELGGYAEEVNRAIE</sequence>
<comment type="similarity">
    <text evidence="5">In the N-terminal section; belongs to the long-chain O-acyltransferase family.</text>
</comment>
<dbReference type="AlphaFoldDB" id="A0A9W7BSH7"/>
<evidence type="ECO:0000313" key="10">
    <source>
        <dbReference type="EMBL" id="GMH92754.1"/>
    </source>
</evidence>
<dbReference type="InterPro" id="IPR009721">
    <property type="entry name" value="O-acyltransferase_WSD1_C"/>
</dbReference>
<evidence type="ECO:0000256" key="6">
    <source>
        <dbReference type="ARBA" id="ARBA00047604"/>
    </source>
</evidence>
<dbReference type="PANTHER" id="PTHR31650:SF1">
    <property type="entry name" value="WAX ESTER SYNTHASE_DIACYLGLYCEROL ACYLTRANSFERASE 4-RELATED"/>
    <property type="match status" value="1"/>
</dbReference>
<feature type="domain" description="O-acyltransferase WSD1 C-terminal" evidence="9">
    <location>
        <begin position="380"/>
        <end position="516"/>
    </location>
</feature>
<dbReference type="Pfam" id="PF06974">
    <property type="entry name" value="WS_DGAT_C"/>
    <property type="match status" value="1"/>
</dbReference>
<evidence type="ECO:0000256" key="4">
    <source>
        <dbReference type="ARBA" id="ARBA00023315"/>
    </source>
</evidence>
<dbReference type="EMBL" id="BRXX01000132">
    <property type="protein sequence ID" value="GMH92754.1"/>
    <property type="molecule type" value="Genomic_DNA"/>
</dbReference>
<comment type="catalytic activity">
    <reaction evidence="7">
        <text>an acyl-CoA + a 1,2-diacyl-sn-glycerol = a triacyl-sn-glycerol + CoA</text>
        <dbReference type="Rhea" id="RHEA:10868"/>
        <dbReference type="ChEBI" id="CHEBI:17815"/>
        <dbReference type="ChEBI" id="CHEBI:57287"/>
        <dbReference type="ChEBI" id="CHEBI:58342"/>
        <dbReference type="ChEBI" id="CHEBI:64615"/>
        <dbReference type="EC" id="2.3.1.20"/>
    </reaction>
</comment>
<reference evidence="11" key="1">
    <citation type="journal article" date="2023" name="Commun. Biol.">
        <title>Genome analysis of Parmales, the sister group of diatoms, reveals the evolutionary specialization of diatoms from phago-mixotrophs to photoautotrophs.</title>
        <authorList>
            <person name="Ban H."/>
            <person name="Sato S."/>
            <person name="Yoshikawa S."/>
            <person name="Yamada K."/>
            <person name="Nakamura Y."/>
            <person name="Ichinomiya M."/>
            <person name="Sato N."/>
            <person name="Blanc-Mathieu R."/>
            <person name="Endo H."/>
            <person name="Kuwata A."/>
            <person name="Ogata H."/>
        </authorList>
    </citation>
    <scope>NUCLEOTIDE SEQUENCE [LARGE SCALE GENOMIC DNA]</scope>
    <source>
        <strain evidence="11">NIES 3699</strain>
    </source>
</reference>
<dbReference type="PROSITE" id="PS51257">
    <property type="entry name" value="PROKAR_LIPOPROTEIN"/>
    <property type="match status" value="1"/>
</dbReference>
<comment type="pathway">
    <text evidence="2">Lipid metabolism.</text>
</comment>
<dbReference type="GO" id="GO:0005886">
    <property type="term" value="C:plasma membrane"/>
    <property type="evidence" value="ECO:0007669"/>
    <property type="project" value="TreeGrafter"/>
</dbReference>
<dbReference type="InterPro" id="IPR004255">
    <property type="entry name" value="O-acyltransferase_WSD1_N"/>
</dbReference>
<evidence type="ECO:0000256" key="1">
    <source>
        <dbReference type="ARBA" id="ARBA00004771"/>
    </source>
</evidence>
<evidence type="ECO:0008006" key="12">
    <source>
        <dbReference type="Google" id="ProtNLM"/>
    </source>
</evidence>
<dbReference type="PANTHER" id="PTHR31650">
    <property type="entry name" value="O-ACYLTRANSFERASE (WSD1-LIKE) FAMILY PROTEIN"/>
    <property type="match status" value="1"/>
</dbReference>
<keyword evidence="3" id="KW-0808">Transferase</keyword>
<comment type="caution">
    <text evidence="10">The sequence shown here is derived from an EMBL/GenBank/DDBJ whole genome shotgun (WGS) entry which is preliminary data.</text>
</comment>
<evidence type="ECO:0000313" key="11">
    <source>
        <dbReference type="Proteomes" id="UP001165160"/>
    </source>
</evidence>
<dbReference type="GO" id="GO:0019432">
    <property type="term" value="P:triglyceride biosynthetic process"/>
    <property type="evidence" value="ECO:0007669"/>
    <property type="project" value="TreeGrafter"/>
</dbReference>
<dbReference type="InterPro" id="IPR045034">
    <property type="entry name" value="O-acyltransferase_WSD1-like"/>
</dbReference>
<name>A0A9W7BSH7_9STRA</name>
<dbReference type="Pfam" id="PF03007">
    <property type="entry name" value="WS_DGAT_cat"/>
    <property type="match status" value="1"/>
</dbReference>
<evidence type="ECO:0000259" key="8">
    <source>
        <dbReference type="Pfam" id="PF03007"/>
    </source>
</evidence>
<evidence type="ECO:0000259" key="9">
    <source>
        <dbReference type="Pfam" id="PF06974"/>
    </source>
</evidence>
<evidence type="ECO:0000256" key="5">
    <source>
        <dbReference type="ARBA" id="ARBA00024360"/>
    </source>
</evidence>
<keyword evidence="11" id="KW-1185">Reference proteome</keyword>
<dbReference type="Proteomes" id="UP001165160">
    <property type="component" value="Unassembled WGS sequence"/>
</dbReference>
<gene>
    <name evidence="10" type="ORF">TrVE_jg12070</name>
</gene>
<evidence type="ECO:0000256" key="2">
    <source>
        <dbReference type="ARBA" id="ARBA00005189"/>
    </source>
</evidence>
<protein>
    <recommendedName>
        <fullName evidence="12">O-acyltransferase WSD1 C-terminal domain-containing protein</fullName>
    </recommendedName>
</protein>
<proteinExistence type="inferred from homology"/>
<comment type="pathway">
    <text evidence="1">Glycerolipid metabolism; triacylglycerol biosynthesis.</text>
</comment>